<dbReference type="Proteomes" id="UP000547674">
    <property type="component" value="Unassembled WGS sequence"/>
</dbReference>
<evidence type="ECO:0000256" key="1">
    <source>
        <dbReference type="ARBA" id="ARBA00005781"/>
    </source>
</evidence>
<accession>A0A7Y2E8A0</accession>
<evidence type="ECO:0000256" key="6">
    <source>
        <dbReference type="RuleBase" id="RU000559"/>
    </source>
</evidence>
<keyword evidence="3 5" id="KW-0687">Ribonucleoprotein</keyword>
<organism evidence="8 9">
    <name type="scientific">Eiseniibacteriota bacterium</name>
    <dbReference type="NCBI Taxonomy" id="2212470"/>
    <lineage>
        <taxon>Bacteria</taxon>
        <taxon>Candidatus Eiseniibacteriota</taxon>
    </lineage>
</organism>
<dbReference type="Pfam" id="PF01245">
    <property type="entry name" value="Ribosomal_L19"/>
    <property type="match status" value="1"/>
</dbReference>
<dbReference type="Gene3D" id="2.30.30.790">
    <property type="match status" value="1"/>
</dbReference>
<dbReference type="GO" id="GO:0003735">
    <property type="term" value="F:structural constituent of ribosome"/>
    <property type="evidence" value="ECO:0007669"/>
    <property type="project" value="InterPro"/>
</dbReference>
<dbReference type="InterPro" id="IPR008991">
    <property type="entry name" value="Translation_prot_SH3-like_sf"/>
</dbReference>
<keyword evidence="2 5" id="KW-0689">Ribosomal protein</keyword>
<name>A0A7Y2E8A0_UNCEI</name>
<evidence type="ECO:0000313" key="8">
    <source>
        <dbReference type="EMBL" id="NNF05205.1"/>
    </source>
</evidence>
<evidence type="ECO:0000256" key="5">
    <source>
        <dbReference type="HAMAP-Rule" id="MF_00402"/>
    </source>
</evidence>
<comment type="caution">
    <text evidence="8">The sequence shown here is derived from an EMBL/GenBank/DDBJ whole genome shotgun (WGS) entry which is preliminary data.</text>
</comment>
<proteinExistence type="inferred from homology"/>
<comment type="function">
    <text evidence="5 6">This protein is located at the 30S-50S ribosomal subunit interface and may play a role in the structure and function of the aminoacyl-tRNA binding site.</text>
</comment>
<evidence type="ECO:0000313" key="9">
    <source>
        <dbReference type="Proteomes" id="UP000547674"/>
    </source>
</evidence>
<dbReference type="PANTHER" id="PTHR15680:SF9">
    <property type="entry name" value="LARGE RIBOSOMAL SUBUNIT PROTEIN BL19M"/>
    <property type="match status" value="1"/>
</dbReference>
<comment type="similarity">
    <text evidence="1 5 6">Belongs to the bacterial ribosomal protein bL19 family.</text>
</comment>
<dbReference type="PRINTS" id="PR00061">
    <property type="entry name" value="RIBOSOMALL19"/>
</dbReference>
<protein>
    <recommendedName>
        <fullName evidence="4 5">Large ribosomal subunit protein bL19</fullName>
    </recommendedName>
</protein>
<evidence type="ECO:0000256" key="3">
    <source>
        <dbReference type="ARBA" id="ARBA00023274"/>
    </source>
</evidence>
<dbReference type="NCBIfam" id="TIGR01024">
    <property type="entry name" value="rplS_bact"/>
    <property type="match status" value="1"/>
</dbReference>
<evidence type="ECO:0000256" key="2">
    <source>
        <dbReference type="ARBA" id="ARBA00022980"/>
    </source>
</evidence>
<sequence>MKAIERVEREHLKHIPDFSAGDTVRVHVQVIEGDKVRAQVFQGTVLGRRGGGLRETFTVRKISGNISVERMFPIHSPTIVKIERTRIGNVRRAKLTYMRDRKGKAARIAGRDVSGELRAKAAADAQAAADSKAAEAAAAAEKAAADTAAQEAPEAAAE</sequence>
<feature type="region of interest" description="Disordered" evidence="7">
    <location>
        <begin position="139"/>
        <end position="158"/>
    </location>
</feature>
<dbReference type="SUPFAM" id="SSF50104">
    <property type="entry name" value="Translation proteins SH3-like domain"/>
    <property type="match status" value="1"/>
</dbReference>
<dbReference type="InterPro" id="IPR038657">
    <property type="entry name" value="Ribosomal_bL19_sf"/>
</dbReference>
<dbReference type="EMBL" id="JABDJR010000011">
    <property type="protein sequence ID" value="NNF05205.1"/>
    <property type="molecule type" value="Genomic_DNA"/>
</dbReference>
<gene>
    <name evidence="5 8" type="primary">rplS</name>
    <name evidence="8" type="ORF">HKN21_00460</name>
</gene>
<evidence type="ECO:0000256" key="7">
    <source>
        <dbReference type="SAM" id="MobiDB-lite"/>
    </source>
</evidence>
<dbReference type="InterPro" id="IPR001857">
    <property type="entry name" value="Ribosomal_bL19"/>
</dbReference>
<dbReference type="PANTHER" id="PTHR15680">
    <property type="entry name" value="RIBOSOMAL PROTEIN L19"/>
    <property type="match status" value="1"/>
</dbReference>
<dbReference type="GO" id="GO:0006412">
    <property type="term" value="P:translation"/>
    <property type="evidence" value="ECO:0007669"/>
    <property type="project" value="UniProtKB-UniRule"/>
</dbReference>
<reference evidence="8 9" key="1">
    <citation type="submission" date="2020-03" db="EMBL/GenBank/DDBJ databases">
        <title>Metabolic flexibility allows generalist bacteria to become dominant in a frequently disturbed ecosystem.</title>
        <authorList>
            <person name="Chen Y.-J."/>
            <person name="Leung P.M."/>
            <person name="Bay S.K."/>
            <person name="Hugenholtz P."/>
            <person name="Kessler A.J."/>
            <person name="Shelley G."/>
            <person name="Waite D.W."/>
            <person name="Cook P.L."/>
            <person name="Greening C."/>
        </authorList>
    </citation>
    <scope>NUCLEOTIDE SEQUENCE [LARGE SCALE GENOMIC DNA]</scope>
    <source>
        <strain evidence="8">SS_bin_28</strain>
    </source>
</reference>
<dbReference type="AlphaFoldDB" id="A0A7Y2E8A0"/>
<evidence type="ECO:0000256" key="4">
    <source>
        <dbReference type="ARBA" id="ARBA00035171"/>
    </source>
</evidence>
<dbReference type="HAMAP" id="MF_00402">
    <property type="entry name" value="Ribosomal_bL19"/>
    <property type="match status" value="1"/>
</dbReference>
<dbReference type="GO" id="GO:0022625">
    <property type="term" value="C:cytosolic large ribosomal subunit"/>
    <property type="evidence" value="ECO:0007669"/>
    <property type="project" value="TreeGrafter"/>
</dbReference>